<evidence type="ECO:0000313" key="4">
    <source>
        <dbReference type="EMBL" id="OCT47300.1"/>
    </source>
</evidence>
<protein>
    <submittedName>
        <fullName evidence="4">Conidiophore development protein HymA</fullName>
    </submittedName>
</protein>
<comment type="similarity">
    <text evidence="1">Belongs to the Mo25 family.</text>
</comment>
<accession>A0A1C1CFK2</accession>
<dbReference type="STRING" id="86049.A0A1C1CFK2"/>
<proteinExistence type="inferred from homology"/>
<dbReference type="InterPro" id="IPR036047">
    <property type="entry name" value="F-box-like_dom_sf"/>
</dbReference>
<organism evidence="4 5">
    <name type="scientific">Cladophialophora carrionii</name>
    <dbReference type="NCBI Taxonomy" id="86049"/>
    <lineage>
        <taxon>Eukaryota</taxon>
        <taxon>Fungi</taxon>
        <taxon>Dikarya</taxon>
        <taxon>Ascomycota</taxon>
        <taxon>Pezizomycotina</taxon>
        <taxon>Eurotiomycetes</taxon>
        <taxon>Chaetothyriomycetidae</taxon>
        <taxon>Chaetothyriales</taxon>
        <taxon>Herpotrichiellaceae</taxon>
        <taxon>Cladophialophora</taxon>
    </lineage>
</organism>
<comment type="caution">
    <text evidence="4">The sequence shown here is derived from an EMBL/GenBank/DDBJ whole genome shotgun (WGS) entry which is preliminary data.</text>
</comment>
<dbReference type="VEuPathDB" id="FungiDB:G647_02134"/>
<dbReference type="VEuPathDB" id="FungiDB:CLCR_02279"/>
<evidence type="ECO:0000313" key="5">
    <source>
        <dbReference type="Proteomes" id="UP000094526"/>
    </source>
</evidence>
<gene>
    <name evidence="4" type="ORF">CLCR_02279</name>
</gene>
<dbReference type="InterPro" id="IPR016024">
    <property type="entry name" value="ARM-type_fold"/>
</dbReference>
<dbReference type="VEuPathDB" id="FungiDB:G647_02135"/>
<dbReference type="AlphaFoldDB" id="A0A1C1CFK2"/>
<dbReference type="GO" id="GO:0043539">
    <property type="term" value="F:protein serine/threonine kinase activator activity"/>
    <property type="evidence" value="ECO:0007669"/>
    <property type="project" value="TreeGrafter"/>
</dbReference>
<evidence type="ECO:0000259" key="3">
    <source>
        <dbReference type="PROSITE" id="PS50181"/>
    </source>
</evidence>
<dbReference type="PROSITE" id="PS50181">
    <property type="entry name" value="FBOX"/>
    <property type="match status" value="1"/>
</dbReference>
<dbReference type="Proteomes" id="UP000094526">
    <property type="component" value="Unassembled WGS sequence"/>
</dbReference>
<dbReference type="InterPro" id="IPR013878">
    <property type="entry name" value="Mo25"/>
</dbReference>
<reference evidence="5" key="1">
    <citation type="submission" date="2015-07" db="EMBL/GenBank/DDBJ databases">
        <authorList>
            <person name="Teixeira M.M."/>
            <person name="Souza R.C."/>
            <person name="Almeida L.G."/>
            <person name="Vicente V.A."/>
            <person name="de Hoog S."/>
            <person name="Bocca A.L."/>
            <person name="de Almeida S.R."/>
            <person name="Vasconcelos A.T."/>
            <person name="Felipe M.S."/>
        </authorList>
    </citation>
    <scope>NUCLEOTIDE SEQUENCE [LARGE SCALE GENOMIC DNA]</scope>
    <source>
        <strain evidence="5">KSF</strain>
    </source>
</reference>
<sequence length="643" mass="72855">MQAATDNPLLRRLLSSISPGWFQKHNDDEPPAPTSSDEAGIQSHGGPRATLASLPPELHHMIASHLTYPDLLSLKLTDKHFSDLVTPKLHVRARVHWVQSRHAQRLPVPMSTKLSFRSDALFVANAEVKTILRRRRRHLECLDYDRGSADGQKTSENPAIAALDMDGGGAMQNAHVQVKASERIRPSGSKACLVTGEEVCPRVRETELAKQRYEGSLMGKLCANGRKVAWCGCISKRRRRYHISMAFLFGGRGRQKQPAEIARSLRDLLVKLHEPNPSPKIEEDVAKHMSQMKLIVQGTPEVECSPEQVHQLVQCIIQEDILYELVRSIRLLPFEARKDAQIIFSHILRYKTSSSPSSPQSGGQEPSAVTYLVSQRPEIIVELCRGYEFPQSAMPCGTILRQALAHETIAAVILYDESQPGEKAVQLKDVDVSRKQSGTGVFWSFFDWINKGSFEVSADAFTTFRRHPATTDHPVQEILTKHKQLVSQYLTTNYTLFFTQHYNPTLLLSPSYVTKRQSIKLLGELLLHRSNYTIMTQFVSSADHLKLTMTLLKDDRKMVQYEAFHVFKVFVANPNKSDEVKRILVRNRARLLKFLPTFLEGRTDDDQFLDEKSFLVRQIENLPDEEALLREQQDNNSQVRVGA</sequence>
<dbReference type="InterPro" id="IPR001810">
    <property type="entry name" value="F-box_dom"/>
</dbReference>
<dbReference type="InterPro" id="IPR011989">
    <property type="entry name" value="ARM-like"/>
</dbReference>
<dbReference type="EMBL" id="LGRB01000014">
    <property type="protein sequence ID" value="OCT47300.1"/>
    <property type="molecule type" value="Genomic_DNA"/>
</dbReference>
<feature type="domain" description="F-box" evidence="3">
    <location>
        <begin position="48"/>
        <end position="100"/>
    </location>
</feature>
<evidence type="ECO:0000256" key="1">
    <source>
        <dbReference type="ARBA" id="ARBA00011012"/>
    </source>
</evidence>
<dbReference type="Pfam" id="PF08569">
    <property type="entry name" value="Mo25"/>
    <property type="match status" value="1"/>
</dbReference>
<name>A0A1C1CFK2_9EURO</name>
<feature type="region of interest" description="Disordered" evidence="2">
    <location>
        <begin position="20"/>
        <end position="52"/>
    </location>
</feature>
<dbReference type="Gene3D" id="1.25.10.10">
    <property type="entry name" value="Leucine-rich Repeat Variant"/>
    <property type="match status" value="1"/>
</dbReference>
<evidence type="ECO:0000256" key="2">
    <source>
        <dbReference type="SAM" id="MobiDB-lite"/>
    </source>
</evidence>
<dbReference type="GO" id="GO:0005737">
    <property type="term" value="C:cytoplasm"/>
    <property type="evidence" value="ECO:0007669"/>
    <property type="project" value="UniProtKB-ARBA"/>
</dbReference>
<keyword evidence="5" id="KW-1185">Reference proteome</keyword>
<dbReference type="GO" id="GO:0035556">
    <property type="term" value="P:intracellular signal transduction"/>
    <property type="evidence" value="ECO:0007669"/>
    <property type="project" value="TreeGrafter"/>
</dbReference>
<dbReference type="FunFam" id="1.25.10.10:FF:000257">
    <property type="entry name" value="Conidiophore development protein hymA"/>
    <property type="match status" value="1"/>
</dbReference>
<dbReference type="OrthoDB" id="609103at2759"/>
<dbReference type="PANTHER" id="PTHR10182">
    <property type="entry name" value="CALCIUM-BINDING PROTEIN 39-RELATED"/>
    <property type="match status" value="1"/>
</dbReference>
<dbReference type="PANTHER" id="PTHR10182:SF3">
    <property type="entry name" value="PROTEIN MO25"/>
    <property type="match status" value="1"/>
</dbReference>
<dbReference type="SUPFAM" id="SSF81383">
    <property type="entry name" value="F-box domain"/>
    <property type="match status" value="1"/>
</dbReference>
<dbReference type="SUPFAM" id="SSF48371">
    <property type="entry name" value="ARM repeat"/>
    <property type="match status" value="1"/>
</dbReference>
<dbReference type="eggNOG" id="KOG1566">
    <property type="taxonomic scope" value="Eukaryota"/>
</dbReference>